<organism evidence="1 2">
    <name type="scientific">Planococcus citreus</name>
    <dbReference type="NCBI Taxonomy" id="1373"/>
    <lineage>
        <taxon>Bacteria</taxon>
        <taxon>Bacillati</taxon>
        <taxon>Bacillota</taxon>
        <taxon>Bacilli</taxon>
        <taxon>Bacillales</taxon>
        <taxon>Caryophanaceae</taxon>
        <taxon>Planococcus</taxon>
    </lineage>
</organism>
<dbReference type="Pfam" id="PF06338">
    <property type="entry name" value="ComK"/>
    <property type="match status" value="1"/>
</dbReference>
<dbReference type="GO" id="GO:0030420">
    <property type="term" value="P:establishment of competence for transformation"/>
    <property type="evidence" value="ECO:0007669"/>
    <property type="project" value="InterPro"/>
</dbReference>
<proteinExistence type="predicted"/>
<reference evidence="1 2" key="1">
    <citation type="submission" date="2018-10" db="EMBL/GenBank/DDBJ databases">
        <title>Genomic Encyclopedia of Type Strains, Phase IV (KMG-IV): sequencing the most valuable type-strain genomes for metagenomic binning, comparative biology and taxonomic classification.</title>
        <authorList>
            <person name="Goeker M."/>
        </authorList>
    </citation>
    <scope>NUCLEOTIDE SEQUENCE [LARGE SCALE GENOMIC DNA]</scope>
    <source>
        <strain evidence="1 2">DSM 20549</strain>
    </source>
</reference>
<keyword evidence="2" id="KW-1185">Reference proteome</keyword>
<protein>
    <submittedName>
        <fullName evidence="1">Competence protein ComK</fullName>
    </submittedName>
</protein>
<gene>
    <name evidence="1" type="ORF">DFR62_0652</name>
</gene>
<dbReference type="OrthoDB" id="2417337at2"/>
<dbReference type="AlphaFoldDB" id="A0A497YHS9"/>
<accession>A0A497YHS9</accession>
<dbReference type="RefSeq" id="WP_121298006.1">
    <property type="nucleotide sequence ID" value="NZ_QBEW01000073.1"/>
</dbReference>
<dbReference type="Proteomes" id="UP000280791">
    <property type="component" value="Unassembled WGS sequence"/>
</dbReference>
<evidence type="ECO:0000313" key="2">
    <source>
        <dbReference type="Proteomes" id="UP000280791"/>
    </source>
</evidence>
<sequence>MKNCGDLRVDRDVLFLESWYETGKRSRITTTYGVFYSPDPLLTLIDKASMLFAIPDGGRVKATRHNLKIHGKNIILFSNGGLAAYPTHSPCQLGCVWIFNHHYKLEAISSVRTRIIYERFGISKEVDASTHNLSKQRKRLHEIIF</sequence>
<dbReference type="InterPro" id="IPR010461">
    <property type="entry name" value="ComK"/>
</dbReference>
<dbReference type="EMBL" id="RCCP01000001">
    <property type="protein sequence ID" value="RLJ90508.1"/>
    <property type="molecule type" value="Genomic_DNA"/>
</dbReference>
<comment type="caution">
    <text evidence="1">The sequence shown here is derived from an EMBL/GenBank/DDBJ whole genome shotgun (WGS) entry which is preliminary data.</text>
</comment>
<evidence type="ECO:0000313" key="1">
    <source>
        <dbReference type="EMBL" id="RLJ90508.1"/>
    </source>
</evidence>
<name>A0A497YHS9_9BACL</name>